<comment type="caution">
    <text evidence="2">The sequence shown here is derived from an EMBL/GenBank/DDBJ whole genome shotgun (WGS) entry which is preliminary data.</text>
</comment>
<dbReference type="AlphaFoldDB" id="A0A315Z7U3"/>
<dbReference type="SUPFAM" id="SSF160935">
    <property type="entry name" value="VPA0735-like"/>
    <property type="match status" value="1"/>
</dbReference>
<dbReference type="EMBL" id="QGDO01000004">
    <property type="protein sequence ID" value="PWJ41001.1"/>
    <property type="molecule type" value="Genomic_DNA"/>
</dbReference>
<dbReference type="OrthoDB" id="9777345at2"/>
<evidence type="ECO:0000259" key="1">
    <source>
        <dbReference type="Pfam" id="PF06742"/>
    </source>
</evidence>
<evidence type="ECO:0000313" key="2">
    <source>
        <dbReference type="EMBL" id="PWJ41001.1"/>
    </source>
</evidence>
<dbReference type="InterPro" id="IPR037049">
    <property type="entry name" value="DUF1214_C_sf"/>
</dbReference>
<evidence type="ECO:0000313" key="3">
    <source>
        <dbReference type="Proteomes" id="UP000245535"/>
    </source>
</evidence>
<dbReference type="PANTHER" id="PTHR36509:SF2">
    <property type="entry name" value="BLL3101 PROTEIN"/>
    <property type="match status" value="1"/>
</dbReference>
<organism evidence="2 3">
    <name type="scientific">Sediminitomix flava</name>
    <dbReference type="NCBI Taxonomy" id="379075"/>
    <lineage>
        <taxon>Bacteria</taxon>
        <taxon>Pseudomonadati</taxon>
        <taxon>Bacteroidota</taxon>
        <taxon>Cytophagia</taxon>
        <taxon>Cytophagales</taxon>
        <taxon>Flammeovirgaceae</taxon>
        <taxon>Sediminitomix</taxon>
    </lineage>
</organism>
<gene>
    <name evidence="2" type="ORF">BC781_104267</name>
</gene>
<name>A0A315Z7U3_SEDFL</name>
<feature type="domain" description="DUF1214" evidence="1">
    <location>
        <begin position="85"/>
        <end position="167"/>
    </location>
</feature>
<dbReference type="Gene3D" id="2.60.120.600">
    <property type="entry name" value="Domain of unknown function DUF1214, C-terminal domain"/>
    <property type="match status" value="1"/>
</dbReference>
<dbReference type="Proteomes" id="UP000245535">
    <property type="component" value="Unassembled WGS sequence"/>
</dbReference>
<dbReference type="InterPro" id="IPR010621">
    <property type="entry name" value="DUF1214"/>
</dbReference>
<reference evidence="2 3" key="1">
    <citation type="submission" date="2018-03" db="EMBL/GenBank/DDBJ databases">
        <title>Genomic Encyclopedia of Archaeal and Bacterial Type Strains, Phase II (KMG-II): from individual species to whole genera.</title>
        <authorList>
            <person name="Goeker M."/>
        </authorList>
    </citation>
    <scope>NUCLEOTIDE SEQUENCE [LARGE SCALE GENOMIC DNA]</scope>
    <source>
        <strain evidence="2 3">DSM 28229</strain>
    </source>
</reference>
<dbReference type="PANTHER" id="PTHR36509">
    <property type="entry name" value="BLL3101 PROTEIN"/>
    <property type="match status" value="1"/>
</dbReference>
<proteinExistence type="predicted"/>
<sequence>MKRLLTVTYSILTVILLQEVLAEDDLKNETTYKYPDKVKNVYEIVEEQIQTYNPPLRYTVDTTIIYGRNMKEEAIYLKVKPEANNGAVPHQLTLKDVPVDGFWSVGVYDEQGKMLRNSSGLYAYNNSSVDKNPDGSVTINFGNEEGTINNLSIKDGWICMIRLYKPRKELLMGAWQFPLPTPIDNSVMYSR</sequence>
<dbReference type="Pfam" id="PF06742">
    <property type="entry name" value="DUF1214"/>
    <property type="match status" value="1"/>
</dbReference>
<accession>A0A315Z7U3</accession>
<keyword evidence="3" id="KW-1185">Reference proteome</keyword>
<protein>
    <submittedName>
        <fullName evidence="2">Uncharacterized protein DUF1214</fullName>
    </submittedName>
</protein>
<dbReference type="RefSeq" id="WP_109619953.1">
    <property type="nucleotide sequence ID" value="NZ_QGDO01000004.1"/>
</dbReference>